<dbReference type="InterPro" id="IPR040410">
    <property type="entry name" value="UPF0658_Golgi"/>
</dbReference>
<dbReference type="eggNOG" id="ENOG502RRZT">
    <property type="taxonomic scope" value="Eukaryota"/>
</dbReference>
<feature type="transmembrane region" description="Helical" evidence="1">
    <location>
        <begin position="133"/>
        <end position="153"/>
    </location>
</feature>
<dbReference type="OrthoDB" id="2448307at2759"/>
<feature type="transmembrane region" description="Helical" evidence="1">
    <location>
        <begin position="240"/>
        <end position="258"/>
    </location>
</feature>
<name>R4XK33_TAPDE</name>
<dbReference type="VEuPathDB" id="FungiDB:TAPDE_003890"/>
<proteinExistence type="predicted"/>
<reference evidence="2 3" key="1">
    <citation type="journal article" date="2013" name="MBio">
        <title>Genome sequencing of the plant pathogen Taphrina deformans, the causal agent of peach leaf curl.</title>
        <authorList>
            <person name="Cisse O.H."/>
            <person name="Almeida J.M.G.C.F."/>
            <person name="Fonseca A."/>
            <person name="Kumar A.A."/>
            <person name="Salojaervi J."/>
            <person name="Overmyer K."/>
            <person name="Hauser P.M."/>
            <person name="Pagni M."/>
        </authorList>
    </citation>
    <scope>NUCLEOTIDE SEQUENCE [LARGE SCALE GENOMIC DNA]</scope>
    <source>
        <strain evidence="3">PYCC 5710 / ATCC 11124 / CBS 356.35 / IMI 108563 / JCM 9778 / NBRC 8474</strain>
    </source>
</reference>
<dbReference type="EMBL" id="CAHR02000167">
    <property type="protein sequence ID" value="CCG83673.1"/>
    <property type="molecule type" value="Genomic_DNA"/>
</dbReference>
<feature type="transmembrane region" description="Helical" evidence="1">
    <location>
        <begin position="84"/>
        <end position="102"/>
    </location>
</feature>
<comment type="caution">
    <text evidence="2">The sequence shown here is derived from an EMBL/GenBank/DDBJ whole genome shotgun (WGS) entry which is preliminary data.</text>
</comment>
<feature type="transmembrane region" description="Helical" evidence="1">
    <location>
        <begin position="180"/>
        <end position="206"/>
    </location>
</feature>
<protein>
    <submittedName>
        <fullName evidence="2">Uncharacterized protein</fullName>
    </submittedName>
</protein>
<evidence type="ECO:0000256" key="1">
    <source>
        <dbReference type="SAM" id="Phobius"/>
    </source>
</evidence>
<keyword evidence="1" id="KW-0472">Membrane</keyword>
<feature type="transmembrane region" description="Helical" evidence="1">
    <location>
        <begin position="213"/>
        <end position="234"/>
    </location>
</feature>
<evidence type="ECO:0000313" key="3">
    <source>
        <dbReference type="Proteomes" id="UP000013776"/>
    </source>
</evidence>
<sequence>MVAMKVFPTTRNSIAFFSVTIVMAVLVMGLEGYIFARYEDETHKYDMQDSTSSRAIPTYFSLVIFAEIFGLLVAWDSLRLKNTIQVIGLCLYHLALMVYAIIQIDQIKEALGPDLINDHDVWGNGSSLSIEPWLIIIPVVIGCSIVLLCYYSYRLYEEFGWTIYKHIGADLAMHRHYMAFQIFIALLKFDFIFFVGFTIQFIVITLNVTDPEFGLTIAVIPITILGLLFTSWALRNEKMWGMYITLTYFLCAMAYFLFKLIRMYSGPKKSLYGSAKRPLVTFAILTLALLIASIVNASICMRNFGKGLKNYVHQRRVGTSPSSPEMLMDRWISSTDHKSPVSLRVQLD</sequence>
<feature type="transmembrane region" description="Helical" evidence="1">
    <location>
        <begin position="56"/>
        <end position="78"/>
    </location>
</feature>
<feature type="transmembrane region" description="Helical" evidence="1">
    <location>
        <begin position="279"/>
        <end position="299"/>
    </location>
</feature>
<dbReference type="GO" id="GO:0005794">
    <property type="term" value="C:Golgi apparatus"/>
    <property type="evidence" value="ECO:0007669"/>
    <property type="project" value="TreeGrafter"/>
</dbReference>
<organism evidence="2 3">
    <name type="scientific">Taphrina deformans (strain PYCC 5710 / ATCC 11124 / CBS 356.35 / IMI 108563 / JCM 9778 / NBRC 8474)</name>
    <name type="common">Peach leaf curl fungus</name>
    <name type="synonym">Lalaria deformans</name>
    <dbReference type="NCBI Taxonomy" id="1097556"/>
    <lineage>
        <taxon>Eukaryota</taxon>
        <taxon>Fungi</taxon>
        <taxon>Dikarya</taxon>
        <taxon>Ascomycota</taxon>
        <taxon>Taphrinomycotina</taxon>
        <taxon>Taphrinomycetes</taxon>
        <taxon>Taphrinales</taxon>
        <taxon>Taphrinaceae</taxon>
        <taxon>Taphrina</taxon>
    </lineage>
</organism>
<feature type="transmembrane region" description="Helical" evidence="1">
    <location>
        <begin position="14"/>
        <end position="36"/>
    </location>
</feature>
<accession>R4XK33</accession>
<dbReference type="PANTHER" id="PTHR34391:SF1">
    <property type="entry name" value="UPF0658 GOLGI APPARATUS MEMBRANE PROTEIN C1952.10C-RELATED"/>
    <property type="match status" value="1"/>
</dbReference>
<evidence type="ECO:0000313" key="2">
    <source>
        <dbReference type="EMBL" id="CCG83673.1"/>
    </source>
</evidence>
<keyword evidence="1" id="KW-0812">Transmembrane</keyword>
<keyword evidence="3" id="KW-1185">Reference proteome</keyword>
<dbReference type="PANTHER" id="PTHR34391">
    <property type="entry name" value="UPF0658 GOLGI APPARATUS MEMBRANE PROTEIN C1952.10C-RELATED"/>
    <property type="match status" value="1"/>
</dbReference>
<gene>
    <name evidence="2" type="ORF">TAPDE_003890</name>
</gene>
<dbReference type="Proteomes" id="UP000013776">
    <property type="component" value="Unassembled WGS sequence"/>
</dbReference>
<dbReference type="AlphaFoldDB" id="R4XK33"/>
<keyword evidence="1" id="KW-1133">Transmembrane helix</keyword>